<keyword evidence="2" id="KW-0175">Coiled coil</keyword>
<protein>
    <submittedName>
        <fullName evidence="6">Vacuolar protein sorting-associated protein atg6</fullName>
    </submittedName>
</protein>
<dbReference type="GO" id="GO:0000045">
    <property type="term" value="P:autophagosome assembly"/>
    <property type="evidence" value="ECO:0007669"/>
    <property type="project" value="TreeGrafter"/>
</dbReference>
<sequence>MRSPLQKPAMTDIEEEMLTCERCRLPLEIHETLVDLSPGAYDQLTSSNESAFSSPQTSTKRQQQKHLYPDRRDALYQRVLKSHHSSSRANIPTSSNRRSPNQSLGDQSIFGGPAESYVVLTESQIAPAKHVSEPSAKSNENNSSNTLSQKLKTASKLFDVLSSKSEISHPVCAECTEILLDGMNKRLSDSTKERDAYIEFLKRANADIPTDAEREAAQKEYYRIIKEEEQALKHLESLEKQSQDLENEFASLQAELSKLEIEEEEFWKSKNEFMSQLEDFQNERDSVNLGYDHDSKQLERLQRTNVYNDVFCISHDGHFGTINGLRLGRSQQYMVEWTEINAAWGQTLLLLVTVAEKLQFEFEGYLLHPRGCTSAIEKIERDANNRPRTQGNEMLELYSSGDSILPNLVAHRKIDAAMVAFLECLHQLGQFTRSQDANLKLPYGIHKDRIGDHCIKLAFNQFEEWTKALKCVLTNCKWILAFASSHRRRPGQPGHVT</sequence>
<dbReference type="AlphaFoldDB" id="A0A1U7LJA4"/>
<dbReference type="GO" id="GO:0006995">
    <property type="term" value="P:cellular response to nitrogen starvation"/>
    <property type="evidence" value="ECO:0007669"/>
    <property type="project" value="TreeGrafter"/>
</dbReference>
<dbReference type="EMBL" id="LXFE01002865">
    <property type="protein sequence ID" value="OLL22735.1"/>
    <property type="molecule type" value="Genomic_DNA"/>
</dbReference>
<dbReference type="GO" id="GO:0030674">
    <property type="term" value="F:protein-macromolecule adaptor activity"/>
    <property type="evidence" value="ECO:0007669"/>
    <property type="project" value="TreeGrafter"/>
</dbReference>
<comment type="caution">
    <text evidence="6">The sequence shown here is derived from an EMBL/GenBank/DDBJ whole genome shotgun (WGS) entry which is preliminary data.</text>
</comment>
<feature type="compositionally biased region" description="Polar residues" evidence="3">
    <location>
        <begin position="45"/>
        <end position="61"/>
    </location>
</feature>
<feature type="domain" description="Atg6 BARA" evidence="4">
    <location>
        <begin position="301"/>
        <end position="485"/>
    </location>
</feature>
<comment type="similarity">
    <text evidence="1">Belongs to the beclin family.</text>
</comment>
<dbReference type="GO" id="GO:0000423">
    <property type="term" value="P:mitophagy"/>
    <property type="evidence" value="ECO:0007669"/>
    <property type="project" value="TreeGrafter"/>
</dbReference>
<dbReference type="Pfam" id="PF04111">
    <property type="entry name" value="APG6"/>
    <property type="match status" value="1"/>
</dbReference>
<dbReference type="InterPro" id="IPR007243">
    <property type="entry name" value="Atg6/Beclin"/>
</dbReference>
<accession>A0A1U7LJA4</accession>
<dbReference type="OMA" id="EWDVYKA"/>
<dbReference type="STRING" id="1198029.A0A1U7LJA4"/>
<evidence type="ECO:0000313" key="6">
    <source>
        <dbReference type="EMBL" id="OLL22735.1"/>
    </source>
</evidence>
<feature type="region of interest" description="Disordered" evidence="3">
    <location>
        <begin position="45"/>
        <end position="69"/>
    </location>
</feature>
<feature type="region of interest" description="Disordered" evidence="3">
    <location>
        <begin position="129"/>
        <end position="148"/>
    </location>
</feature>
<feature type="compositionally biased region" description="Polar residues" evidence="3">
    <location>
        <begin position="135"/>
        <end position="148"/>
    </location>
</feature>
<dbReference type="GO" id="GO:0043548">
    <property type="term" value="F:phosphatidylinositol 3-kinase binding"/>
    <property type="evidence" value="ECO:0007669"/>
    <property type="project" value="TreeGrafter"/>
</dbReference>
<dbReference type="Proteomes" id="UP000186594">
    <property type="component" value="Unassembled WGS sequence"/>
</dbReference>
<feature type="domain" description="Atg6/beclin coiled-coil" evidence="5">
    <location>
        <begin position="170"/>
        <end position="298"/>
    </location>
</feature>
<feature type="region of interest" description="Disordered" evidence="3">
    <location>
        <begin position="81"/>
        <end position="108"/>
    </location>
</feature>
<evidence type="ECO:0000313" key="7">
    <source>
        <dbReference type="Proteomes" id="UP000186594"/>
    </source>
</evidence>
<dbReference type="GO" id="GO:0000407">
    <property type="term" value="C:phagophore assembly site"/>
    <property type="evidence" value="ECO:0007669"/>
    <property type="project" value="TreeGrafter"/>
</dbReference>
<dbReference type="Gene3D" id="1.10.418.40">
    <property type="entry name" value="Autophagy protein 6/Beclin 1"/>
    <property type="match status" value="1"/>
</dbReference>
<evidence type="ECO:0000259" key="5">
    <source>
        <dbReference type="Pfam" id="PF17675"/>
    </source>
</evidence>
<dbReference type="InterPro" id="IPR040455">
    <property type="entry name" value="Atg6_BARA"/>
</dbReference>
<organism evidence="6 7">
    <name type="scientific">Neolecta irregularis (strain DAH-3)</name>
    <dbReference type="NCBI Taxonomy" id="1198029"/>
    <lineage>
        <taxon>Eukaryota</taxon>
        <taxon>Fungi</taxon>
        <taxon>Dikarya</taxon>
        <taxon>Ascomycota</taxon>
        <taxon>Taphrinomycotina</taxon>
        <taxon>Neolectales</taxon>
        <taxon>Neolectaceae</taxon>
        <taxon>Neolecta</taxon>
    </lineage>
</organism>
<evidence type="ECO:0000256" key="3">
    <source>
        <dbReference type="SAM" id="MobiDB-lite"/>
    </source>
</evidence>
<feature type="compositionally biased region" description="Polar residues" evidence="3">
    <location>
        <begin position="87"/>
        <end position="106"/>
    </location>
</feature>
<dbReference type="PANTHER" id="PTHR12768:SF4">
    <property type="entry name" value="BECLIN-1"/>
    <property type="match status" value="1"/>
</dbReference>
<dbReference type="OrthoDB" id="20368at2759"/>
<dbReference type="InterPro" id="IPR038274">
    <property type="entry name" value="Atg6/Beclin_C_sf"/>
</dbReference>
<proteinExistence type="inferred from homology"/>
<dbReference type="GO" id="GO:0034272">
    <property type="term" value="C:phosphatidylinositol 3-kinase complex, class III, type II"/>
    <property type="evidence" value="ECO:0007669"/>
    <property type="project" value="TreeGrafter"/>
</dbReference>
<dbReference type="Pfam" id="PF17675">
    <property type="entry name" value="APG6_N"/>
    <property type="match status" value="1"/>
</dbReference>
<dbReference type="PANTHER" id="PTHR12768">
    <property type="entry name" value="BECLIN 1"/>
    <property type="match status" value="1"/>
</dbReference>
<evidence type="ECO:0000256" key="2">
    <source>
        <dbReference type="SAM" id="Coils"/>
    </source>
</evidence>
<keyword evidence="7" id="KW-1185">Reference proteome</keyword>
<feature type="coiled-coil region" evidence="2">
    <location>
        <begin position="225"/>
        <end position="262"/>
    </location>
</feature>
<dbReference type="GO" id="GO:0034271">
    <property type="term" value="C:phosphatidylinositol 3-kinase complex, class III, type I"/>
    <property type="evidence" value="ECO:0007669"/>
    <property type="project" value="TreeGrafter"/>
</dbReference>
<dbReference type="InterPro" id="IPR041691">
    <property type="entry name" value="Atg6/beclin_CC"/>
</dbReference>
<reference evidence="6 7" key="1">
    <citation type="submission" date="2016-04" db="EMBL/GenBank/DDBJ databases">
        <title>Evolutionary innovation and constraint leading to complex multicellularity in the Ascomycota.</title>
        <authorList>
            <person name="Cisse O."/>
            <person name="Nguyen A."/>
            <person name="Hewitt D.A."/>
            <person name="Jedd G."/>
            <person name="Stajich J.E."/>
        </authorList>
    </citation>
    <scope>NUCLEOTIDE SEQUENCE [LARGE SCALE GENOMIC DNA]</scope>
    <source>
        <strain evidence="6 7">DAH-3</strain>
    </source>
</reference>
<dbReference type="GO" id="GO:0045324">
    <property type="term" value="P:late endosome to vacuole transport"/>
    <property type="evidence" value="ECO:0007669"/>
    <property type="project" value="TreeGrafter"/>
</dbReference>
<name>A0A1U7LJA4_NEOID</name>
<gene>
    <name evidence="6" type="ORF">NEOLI_002887</name>
</gene>
<evidence type="ECO:0000256" key="1">
    <source>
        <dbReference type="ARBA" id="ARBA00005965"/>
    </source>
</evidence>
<evidence type="ECO:0000259" key="4">
    <source>
        <dbReference type="Pfam" id="PF04111"/>
    </source>
</evidence>
<dbReference type="Gene3D" id="6.10.250.3110">
    <property type="match status" value="1"/>
</dbReference>